<feature type="transmembrane region" description="Helical" evidence="1">
    <location>
        <begin position="166"/>
        <end position="185"/>
    </location>
</feature>
<keyword evidence="1" id="KW-0472">Membrane</keyword>
<dbReference type="KEGG" id="sclf:BB341_11980"/>
<protein>
    <submittedName>
        <fullName evidence="2">Uncharacterized protein</fullName>
    </submittedName>
</protein>
<dbReference type="RefSeq" id="WP_003957784.1">
    <property type="nucleotide sequence ID" value="NZ_CM000913.1"/>
</dbReference>
<proteinExistence type="predicted"/>
<keyword evidence="3" id="KW-1185">Reference proteome</keyword>
<dbReference type="eggNOG" id="ENOG5031VG2">
    <property type="taxonomic scope" value="Bacteria"/>
</dbReference>
<feature type="transmembrane region" description="Helical" evidence="1">
    <location>
        <begin position="111"/>
        <end position="128"/>
    </location>
</feature>
<dbReference type="STRING" id="1901.BB341_11980"/>
<name>B5H0L0_STRCL</name>
<feature type="transmembrane region" description="Helical" evidence="1">
    <location>
        <begin position="45"/>
        <end position="63"/>
    </location>
</feature>
<evidence type="ECO:0000313" key="2">
    <source>
        <dbReference type="EMBL" id="EFG08398.1"/>
    </source>
</evidence>
<dbReference type="GeneID" id="93730149"/>
<evidence type="ECO:0000256" key="1">
    <source>
        <dbReference type="SAM" id="Phobius"/>
    </source>
</evidence>
<feature type="transmembrane region" description="Helical" evidence="1">
    <location>
        <begin position="84"/>
        <end position="105"/>
    </location>
</feature>
<gene>
    <name evidence="2" type="ORF">SCLAV_3327</name>
</gene>
<keyword evidence="1" id="KW-1133">Transmembrane helix</keyword>
<sequence>MTWWLKARRVHPVLTAAFGAFLLLLMVFRSDSVVLPSLVAGSTQVALSLFVPVPLVAGLALCLESRLPAAETTGVRPVFGLDAALAAGVAAVAVAVSALAGAVIGDTVTMAVGRNTLFLTGLMLIARARFGQPGTLLPMAWIMLVCLTGFRPGNDAYPWTVIPEPLGAPHAAAAAVLMFALGLTVQIRSARRAR</sequence>
<dbReference type="AlphaFoldDB" id="B5H0L0"/>
<dbReference type="EMBL" id="CM000913">
    <property type="protein sequence ID" value="EFG08398.1"/>
    <property type="molecule type" value="Genomic_DNA"/>
</dbReference>
<accession>B5H0L0</accession>
<feature type="transmembrane region" description="Helical" evidence="1">
    <location>
        <begin position="135"/>
        <end position="154"/>
    </location>
</feature>
<dbReference type="Proteomes" id="UP000002357">
    <property type="component" value="Chromosome"/>
</dbReference>
<dbReference type="OrthoDB" id="4165556at2"/>
<organism evidence="2 3">
    <name type="scientific">Streptomyces clavuligerus</name>
    <dbReference type="NCBI Taxonomy" id="1901"/>
    <lineage>
        <taxon>Bacteria</taxon>
        <taxon>Bacillati</taxon>
        <taxon>Actinomycetota</taxon>
        <taxon>Actinomycetes</taxon>
        <taxon>Kitasatosporales</taxon>
        <taxon>Streptomycetaceae</taxon>
        <taxon>Streptomyces</taxon>
    </lineage>
</organism>
<keyword evidence="1" id="KW-0812">Transmembrane</keyword>
<evidence type="ECO:0000313" key="3">
    <source>
        <dbReference type="Proteomes" id="UP000002357"/>
    </source>
</evidence>
<reference evidence="2 3" key="1">
    <citation type="journal article" date="2010" name="Genome Biol. Evol.">
        <title>The sequence of a 1.8-mb bacterial linear plasmid reveals a rich evolutionary reservoir of secondary metabolic pathways.</title>
        <authorList>
            <person name="Medema M.H."/>
            <person name="Trefzer A."/>
            <person name="Kovalchuk A."/>
            <person name="van den Berg M."/>
            <person name="Mueller U."/>
            <person name="Heijne W."/>
            <person name="Wu L."/>
            <person name="Alam M.T."/>
            <person name="Ronning C.M."/>
            <person name="Nierman W.C."/>
            <person name="Bovenberg R.A.L."/>
            <person name="Breitling R."/>
            <person name="Takano E."/>
        </authorList>
    </citation>
    <scope>NUCLEOTIDE SEQUENCE [LARGE SCALE GENOMIC DNA]</scope>
    <source>
        <strain evidence="3">ATCC 27064 / DSM 738 / JCM 4710 / NBRC 13307 / NCIMB 12785 / NRRL 3585 / VKM Ac-602</strain>
    </source>
</reference>